<dbReference type="PANTHER" id="PTHR30383">
    <property type="entry name" value="THIOESTERASE 1/PROTEASE 1/LYSOPHOSPHOLIPASE L1"/>
    <property type="match status" value="1"/>
</dbReference>
<evidence type="ECO:0000313" key="3">
    <source>
        <dbReference type="Proteomes" id="UP000824056"/>
    </source>
</evidence>
<dbReference type="SUPFAM" id="SSF52266">
    <property type="entry name" value="SGNH hydrolase"/>
    <property type="match status" value="1"/>
</dbReference>
<gene>
    <name evidence="2" type="ORF">H9809_07545</name>
</gene>
<evidence type="ECO:0000259" key="1">
    <source>
        <dbReference type="Pfam" id="PF13472"/>
    </source>
</evidence>
<accession>A0A9D2JSI1</accession>
<protein>
    <submittedName>
        <fullName evidence="2">Lipase</fullName>
    </submittedName>
</protein>
<dbReference type="GO" id="GO:0006629">
    <property type="term" value="P:lipid metabolic process"/>
    <property type="evidence" value="ECO:0007669"/>
    <property type="project" value="InterPro"/>
</dbReference>
<proteinExistence type="predicted"/>
<organism evidence="2 3">
    <name type="scientific">Candidatus Blautia pullicola</name>
    <dbReference type="NCBI Taxonomy" id="2838498"/>
    <lineage>
        <taxon>Bacteria</taxon>
        <taxon>Bacillati</taxon>
        <taxon>Bacillota</taxon>
        <taxon>Clostridia</taxon>
        <taxon>Lachnospirales</taxon>
        <taxon>Lachnospiraceae</taxon>
        <taxon>Blautia</taxon>
    </lineage>
</organism>
<name>A0A9D2JSI1_9FIRM</name>
<dbReference type="InterPro" id="IPR008265">
    <property type="entry name" value="Lipase_GDSL_AS"/>
</dbReference>
<comment type="caution">
    <text evidence="2">The sequence shown here is derived from an EMBL/GenBank/DDBJ whole genome shotgun (WGS) entry which is preliminary data.</text>
</comment>
<dbReference type="InterPro" id="IPR051532">
    <property type="entry name" value="Ester_Hydrolysis_Enzymes"/>
</dbReference>
<dbReference type="AlphaFoldDB" id="A0A9D2JSI1"/>
<reference evidence="2" key="1">
    <citation type="journal article" date="2021" name="PeerJ">
        <title>Extensive microbial diversity within the chicken gut microbiome revealed by metagenomics and culture.</title>
        <authorList>
            <person name="Gilroy R."/>
            <person name="Ravi A."/>
            <person name="Getino M."/>
            <person name="Pursley I."/>
            <person name="Horton D.L."/>
            <person name="Alikhan N.F."/>
            <person name="Baker D."/>
            <person name="Gharbi K."/>
            <person name="Hall N."/>
            <person name="Watson M."/>
            <person name="Adriaenssens E.M."/>
            <person name="Foster-Nyarko E."/>
            <person name="Jarju S."/>
            <person name="Secka A."/>
            <person name="Antonio M."/>
            <person name="Oren A."/>
            <person name="Chaudhuri R.R."/>
            <person name="La Ragione R."/>
            <person name="Hildebrand F."/>
            <person name="Pallen M.J."/>
        </authorList>
    </citation>
    <scope>NUCLEOTIDE SEQUENCE</scope>
    <source>
        <strain evidence="2">1068</strain>
    </source>
</reference>
<dbReference type="EMBL" id="DXBG01000175">
    <property type="protein sequence ID" value="HIZ65736.1"/>
    <property type="molecule type" value="Genomic_DNA"/>
</dbReference>
<dbReference type="Proteomes" id="UP000824056">
    <property type="component" value="Unassembled WGS sequence"/>
</dbReference>
<dbReference type="InterPro" id="IPR036514">
    <property type="entry name" value="SGNH_hydro_sf"/>
</dbReference>
<dbReference type="PROSITE" id="PS01098">
    <property type="entry name" value="LIPASE_GDSL_SER"/>
    <property type="match status" value="1"/>
</dbReference>
<dbReference type="PANTHER" id="PTHR30383:SF5">
    <property type="entry name" value="SGNH HYDROLASE-TYPE ESTERASE DOMAIN-CONTAINING PROTEIN"/>
    <property type="match status" value="1"/>
</dbReference>
<sequence length="204" mass="22989">MGIIVFLGDSITDAGRKTSSNQLGEGYVNIFAEDLKNSTRQWNIVNRGVDGYVTEQVAQALHRDCISLRPDYVSILVGVNDIGLIAQAPVSQQEKLYMLEDSIRFYHEMLFDLSRETQAKVITLEPFIFPENGKYADWVPWQKKMSKNIQKLSRNYGAFFIPVQEPMEAKIGEMGHSAITTDCIHLTSAGQKILADIIKASFRL</sequence>
<dbReference type="Pfam" id="PF13472">
    <property type="entry name" value="Lipase_GDSL_2"/>
    <property type="match status" value="1"/>
</dbReference>
<dbReference type="GO" id="GO:0004622">
    <property type="term" value="F:phosphatidylcholine lysophospholipase activity"/>
    <property type="evidence" value="ECO:0007669"/>
    <property type="project" value="TreeGrafter"/>
</dbReference>
<dbReference type="InterPro" id="IPR013830">
    <property type="entry name" value="SGNH_hydro"/>
</dbReference>
<evidence type="ECO:0000313" key="2">
    <source>
        <dbReference type="EMBL" id="HIZ65736.1"/>
    </source>
</evidence>
<dbReference type="Gene3D" id="3.40.50.1110">
    <property type="entry name" value="SGNH hydrolase"/>
    <property type="match status" value="1"/>
</dbReference>
<reference evidence="2" key="2">
    <citation type="submission" date="2021-04" db="EMBL/GenBank/DDBJ databases">
        <authorList>
            <person name="Gilroy R."/>
        </authorList>
    </citation>
    <scope>NUCLEOTIDE SEQUENCE</scope>
    <source>
        <strain evidence="2">1068</strain>
    </source>
</reference>
<feature type="domain" description="SGNH hydrolase-type esterase" evidence="1">
    <location>
        <begin position="6"/>
        <end position="193"/>
    </location>
</feature>